<dbReference type="Gene3D" id="1.20.58.110">
    <property type="entry name" value="Ribosomal protein S20"/>
    <property type="match status" value="1"/>
</dbReference>
<evidence type="ECO:0000256" key="1">
    <source>
        <dbReference type="ARBA" id="ARBA00007634"/>
    </source>
</evidence>
<dbReference type="GO" id="GO:0009507">
    <property type="term" value="C:chloroplast"/>
    <property type="evidence" value="ECO:0007669"/>
    <property type="project" value="UniProtKB-SubCell"/>
</dbReference>
<keyword evidence="7" id="KW-0150">Chloroplast</keyword>
<comment type="subcellular location">
    <subcellularLocation>
        <location evidence="6">Plastid</location>
        <location evidence="6">Chloroplast</location>
    </subcellularLocation>
</comment>
<dbReference type="GO" id="GO:0003735">
    <property type="term" value="F:structural constituent of ribosome"/>
    <property type="evidence" value="ECO:0007669"/>
    <property type="project" value="InterPro"/>
</dbReference>
<proteinExistence type="inferred from homology"/>
<evidence type="ECO:0000256" key="5">
    <source>
        <dbReference type="ARBA" id="ARBA00023274"/>
    </source>
</evidence>
<dbReference type="AlphaFoldDB" id="A0A1Z1MML1"/>
<evidence type="ECO:0000256" key="3">
    <source>
        <dbReference type="ARBA" id="ARBA00022884"/>
    </source>
</evidence>
<dbReference type="GO" id="GO:0070181">
    <property type="term" value="F:small ribosomal subunit rRNA binding"/>
    <property type="evidence" value="ECO:0007669"/>
    <property type="project" value="TreeGrafter"/>
</dbReference>
<dbReference type="SUPFAM" id="SSF46992">
    <property type="entry name" value="Ribosomal protein S20"/>
    <property type="match status" value="1"/>
</dbReference>
<dbReference type="InterPro" id="IPR002583">
    <property type="entry name" value="Ribosomal_bS20"/>
</dbReference>
<name>A0A1Z1MML1_9FLOR</name>
<gene>
    <name evidence="6 7" type="primary">rps20</name>
</gene>
<evidence type="ECO:0000256" key="2">
    <source>
        <dbReference type="ARBA" id="ARBA00022730"/>
    </source>
</evidence>
<evidence type="ECO:0000256" key="6">
    <source>
        <dbReference type="HAMAP-Rule" id="MF_00500"/>
    </source>
</evidence>
<dbReference type="EMBL" id="MF101445">
    <property type="protein sequence ID" value="ARW67035.1"/>
    <property type="molecule type" value="Genomic_DNA"/>
</dbReference>
<dbReference type="HAMAP" id="MF_00500">
    <property type="entry name" value="Ribosomal_bS20"/>
    <property type="match status" value="1"/>
</dbReference>
<dbReference type="Pfam" id="PF01649">
    <property type="entry name" value="Ribosomal_S20p"/>
    <property type="match status" value="1"/>
</dbReference>
<geneLocation type="chloroplast" evidence="7"/>
<keyword evidence="2 6" id="KW-0699">rRNA-binding</keyword>
<dbReference type="InterPro" id="IPR036510">
    <property type="entry name" value="Ribosomal_bS20_sf"/>
</dbReference>
<comment type="similarity">
    <text evidence="1 6">Belongs to the bacterial ribosomal protein bS20 family.</text>
</comment>
<keyword evidence="7" id="KW-0934">Plastid</keyword>
<dbReference type="RefSeq" id="YP_009397849.1">
    <property type="nucleotide sequence ID" value="NC_035289.1"/>
</dbReference>
<evidence type="ECO:0000256" key="4">
    <source>
        <dbReference type="ARBA" id="ARBA00022980"/>
    </source>
</evidence>
<dbReference type="GO" id="GO:0015935">
    <property type="term" value="C:small ribosomal subunit"/>
    <property type="evidence" value="ECO:0007669"/>
    <property type="project" value="TreeGrafter"/>
</dbReference>
<dbReference type="PANTHER" id="PTHR33398:SF1">
    <property type="entry name" value="SMALL RIBOSOMAL SUBUNIT PROTEIN BS20C"/>
    <property type="match status" value="1"/>
</dbReference>
<accession>A0A1Z1MML1</accession>
<comment type="function">
    <text evidence="6">Binds directly to 16S ribosomal RNA.</text>
</comment>
<dbReference type="PANTHER" id="PTHR33398">
    <property type="entry name" value="30S RIBOSOMAL PROTEIN S20"/>
    <property type="match status" value="1"/>
</dbReference>
<dbReference type="GeneID" id="33360281"/>
<organism evidence="7">
    <name type="scientific">Sonderella linearis</name>
    <dbReference type="NCBI Taxonomy" id="110477"/>
    <lineage>
        <taxon>Eukaryota</taxon>
        <taxon>Rhodophyta</taxon>
        <taxon>Florideophyceae</taxon>
        <taxon>Rhodymeniophycidae</taxon>
        <taxon>Ceramiales</taxon>
        <taxon>Rhodomelaceae</taxon>
        <taxon>Sonderella</taxon>
    </lineage>
</organism>
<dbReference type="NCBIfam" id="TIGR00029">
    <property type="entry name" value="S20"/>
    <property type="match status" value="1"/>
</dbReference>
<sequence>MSKISSNTKSNRLTLKNCVCNRKYKLAIKKATKNYLLSVKNDNKGDLHICLINLSLVYQKIDKAVKRRVLHKNTAARKKSRLAKIIKQ</sequence>
<keyword evidence="3 6" id="KW-0694">RNA-binding</keyword>
<dbReference type="GO" id="GO:0006412">
    <property type="term" value="P:translation"/>
    <property type="evidence" value="ECO:0007669"/>
    <property type="project" value="UniProtKB-UniRule"/>
</dbReference>
<reference evidence="7" key="1">
    <citation type="journal article" date="2017" name="J. Phycol.">
        <title>Analysis of chloroplast genomes and a supermatrix inform reclassification of the Rhodomelaceae (Rhodophyta).</title>
        <authorList>
            <person name="Diaz-Tapia P."/>
            <person name="Maggs C.A."/>
            <person name="West J.A."/>
            <person name="Verbruggen H."/>
        </authorList>
    </citation>
    <scope>NUCLEOTIDE SEQUENCE</scope>
    <source>
        <strain evidence="7">PD1151</strain>
    </source>
</reference>
<keyword evidence="5 6" id="KW-0687">Ribonucleoprotein</keyword>
<protein>
    <recommendedName>
        <fullName evidence="6">Small ribosomal subunit protein bS20c</fullName>
    </recommendedName>
</protein>
<keyword evidence="4 6" id="KW-0689">Ribosomal protein</keyword>
<evidence type="ECO:0000313" key="7">
    <source>
        <dbReference type="EMBL" id="ARW67035.1"/>
    </source>
</evidence>